<reference evidence="1 2" key="1">
    <citation type="submission" date="2016-12" db="EMBL/GenBank/DDBJ databases">
        <title>The whole genome sequencing and assembly of Lactobacillus alimentarius DSM 20249T strain.</title>
        <authorList>
            <person name="Lee Y.-J."/>
            <person name="Yi H."/>
            <person name="Bahn Y.-S."/>
            <person name="Kim J.F."/>
            <person name="Lee D.-W."/>
        </authorList>
    </citation>
    <scope>NUCLEOTIDE SEQUENCE [LARGE SCALE GENOMIC DNA]</scope>
    <source>
        <strain evidence="1 2">DSM 20249</strain>
    </source>
</reference>
<proteinExistence type="predicted"/>
<dbReference type="RefSeq" id="WP_057737265.1">
    <property type="nucleotide sequence ID" value="NZ_AZDQ01000005.1"/>
</dbReference>
<keyword evidence="2" id="KW-1185">Reference proteome</keyword>
<dbReference type="OrthoDB" id="2312746at2"/>
<accession>A0A2K9HHM3</accession>
<dbReference type="Proteomes" id="UP000234653">
    <property type="component" value="Chromosome"/>
</dbReference>
<evidence type="ECO:0008006" key="3">
    <source>
        <dbReference type="Google" id="ProtNLM"/>
    </source>
</evidence>
<dbReference type="EMBL" id="CP018867">
    <property type="protein sequence ID" value="AUI72051.1"/>
    <property type="molecule type" value="Genomic_DNA"/>
</dbReference>
<gene>
    <name evidence="1" type="ORF">LA20249_07615</name>
</gene>
<evidence type="ECO:0000313" key="1">
    <source>
        <dbReference type="EMBL" id="AUI72051.1"/>
    </source>
</evidence>
<protein>
    <recommendedName>
        <fullName evidence="3">FAD-binding FR-type domain-containing protein</fullName>
    </recommendedName>
</protein>
<evidence type="ECO:0000313" key="2">
    <source>
        <dbReference type="Proteomes" id="UP000234653"/>
    </source>
</evidence>
<sequence length="116" mass="13254">MRLVKLNALKNRNKVETGIIIENKKILNSKNRFLIKLDELKNVPESGDYYLISFRGTRGVNKNYRRFLVNRVPDENNLLSLSIETGADLDHNLDLIKPGSRVKIKGPFNTCVKKAS</sequence>
<organism evidence="1 2">
    <name type="scientific">Companilactobacillus alimentarius DSM 20249</name>
    <dbReference type="NCBI Taxonomy" id="1423720"/>
    <lineage>
        <taxon>Bacteria</taxon>
        <taxon>Bacillati</taxon>
        <taxon>Bacillota</taxon>
        <taxon>Bacilli</taxon>
        <taxon>Lactobacillales</taxon>
        <taxon>Lactobacillaceae</taxon>
        <taxon>Companilactobacillus</taxon>
    </lineage>
</organism>
<dbReference type="AlphaFoldDB" id="A0A2K9HHM3"/>
<dbReference type="KEGG" id="lali:LA20249_07615"/>
<name>A0A2K9HHM3_9LACO</name>